<name>A0A1I7ZWY9_9BILA</name>
<dbReference type="WBParaSite" id="L893_g30410.t1">
    <property type="protein sequence ID" value="L893_g30410.t1"/>
    <property type="gene ID" value="L893_g30410"/>
</dbReference>
<evidence type="ECO:0000313" key="2">
    <source>
        <dbReference type="WBParaSite" id="L893_g30410.t1"/>
    </source>
</evidence>
<dbReference type="AlphaFoldDB" id="A0A1I7ZWY9"/>
<evidence type="ECO:0000313" key="1">
    <source>
        <dbReference type="Proteomes" id="UP000095287"/>
    </source>
</evidence>
<keyword evidence="1" id="KW-1185">Reference proteome</keyword>
<proteinExistence type="predicted"/>
<reference evidence="2" key="1">
    <citation type="submission" date="2016-11" db="UniProtKB">
        <authorList>
            <consortium name="WormBaseParasite"/>
        </authorList>
    </citation>
    <scope>IDENTIFICATION</scope>
</reference>
<sequence>MMTNSYNRGLFCDFVIGWDLEAAEQREPPQDVPDMCALHFYVTLFMALCVTKEGDCSVIPMLFIRCIRCYV</sequence>
<dbReference type="Proteomes" id="UP000095287">
    <property type="component" value="Unplaced"/>
</dbReference>
<organism evidence="1 2">
    <name type="scientific">Steinernema glaseri</name>
    <dbReference type="NCBI Taxonomy" id="37863"/>
    <lineage>
        <taxon>Eukaryota</taxon>
        <taxon>Metazoa</taxon>
        <taxon>Ecdysozoa</taxon>
        <taxon>Nematoda</taxon>
        <taxon>Chromadorea</taxon>
        <taxon>Rhabditida</taxon>
        <taxon>Tylenchina</taxon>
        <taxon>Panagrolaimomorpha</taxon>
        <taxon>Strongyloidoidea</taxon>
        <taxon>Steinernematidae</taxon>
        <taxon>Steinernema</taxon>
    </lineage>
</organism>
<accession>A0A1I7ZWY9</accession>
<protein>
    <submittedName>
        <fullName evidence="2">Uncharacterized protein</fullName>
    </submittedName>
</protein>